<evidence type="ECO:0000256" key="6">
    <source>
        <dbReference type="ARBA" id="ARBA00060900"/>
    </source>
</evidence>
<dbReference type="PANTHER" id="PTHR40036">
    <property type="entry name" value="MACROCIN O-METHYLTRANSFERASE"/>
    <property type="match status" value="1"/>
</dbReference>
<dbReference type="STRING" id="1048340.SAMN05444487_111129"/>
<sequence>MITNINVSRELYLELLKKSILNEIYLEYEPNADEISRNQGKDWPAAAHSMIGRARMNHLQTCLTNIIEENIEGDVIETGVWRGGACIFMRGFFKAFEVTDRLVWVADSFEGLPKPDSKYPMDTGSIFHTYDRLKISLEEVKKNFEKYDLLDDQVTFLKGWFKDTLPTAPIEKIAIARLDGDMYSSTIDALNNLYAKVSPGGYVIIDDFSIPSCATAVHDFRKEHRINEPLFGIDWSGVYWKKSKETKSI</sequence>
<dbReference type="GO" id="GO:0017000">
    <property type="term" value="P:antibiotic biosynthetic process"/>
    <property type="evidence" value="ECO:0007669"/>
    <property type="project" value="UniProtKB-ARBA"/>
</dbReference>
<comment type="similarity">
    <text evidence="6">Belongs to the methyltransferase TylF/MycF family.</text>
</comment>
<dbReference type="AlphaFoldDB" id="A0A1H2ZMJ5"/>
<gene>
    <name evidence="7" type="ORF">SAMN05444487_111129</name>
</gene>
<dbReference type="Pfam" id="PF05711">
    <property type="entry name" value="TylF"/>
    <property type="match status" value="1"/>
</dbReference>
<evidence type="ECO:0000256" key="1">
    <source>
        <dbReference type="ARBA" id="ARBA00022603"/>
    </source>
</evidence>
<evidence type="ECO:0000313" key="7">
    <source>
        <dbReference type="EMBL" id="SDX18575.1"/>
    </source>
</evidence>
<evidence type="ECO:0000313" key="8">
    <source>
        <dbReference type="Proteomes" id="UP000198534"/>
    </source>
</evidence>
<dbReference type="InterPro" id="IPR008884">
    <property type="entry name" value="TylF_MeTrfase"/>
</dbReference>
<organism evidence="7 8">
    <name type="scientific">Marininema mesophilum</name>
    <dbReference type="NCBI Taxonomy" id="1048340"/>
    <lineage>
        <taxon>Bacteria</taxon>
        <taxon>Bacillati</taxon>
        <taxon>Bacillota</taxon>
        <taxon>Bacilli</taxon>
        <taxon>Bacillales</taxon>
        <taxon>Thermoactinomycetaceae</taxon>
        <taxon>Marininema</taxon>
    </lineage>
</organism>
<dbReference type="InterPro" id="IPR029063">
    <property type="entry name" value="SAM-dependent_MTases_sf"/>
</dbReference>
<proteinExistence type="inferred from homology"/>
<name>A0A1H2ZMJ5_9BACL</name>
<evidence type="ECO:0000256" key="5">
    <source>
        <dbReference type="ARBA" id="ARBA00022842"/>
    </source>
</evidence>
<dbReference type="GO" id="GO:0032259">
    <property type="term" value="P:methylation"/>
    <property type="evidence" value="ECO:0007669"/>
    <property type="project" value="UniProtKB-KW"/>
</dbReference>
<dbReference type="SUPFAM" id="SSF53335">
    <property type="entry name" value="S-adenosyl-L-methionine-dependent methyltransferases"/>
    <property type="match status" value="1"/>
</dbReference>
<dbReference type="FunFam" id="3.40.50.150:FF:000331">
    <property type="entry name" value="Macrocin O-methyltransferase"/>
    <property type="match status" value="1"/>
</dbReference>
<accession>A0A1H2ZMJ5</accession>
<dbReference type="PANTHER" id="PTHR40036:SF1">
    <property type="entry name" value="MACROCIN O-METHYLTRANSFERASE"/>
    <property type="match status" value="1"/>
</dbReference>
<evidence type="ECO:0000256" key="4">
    <source>
        <dbReference type="ARBA" id="ARBA00022723"/>
    </source>
</evidence>
<dbReference type="Gene3D" id="3.40.50.150">
    <property type="entry name" value="Vaccinia Virus protein VP39"/>
    <property type="match status" value="1"/>
</dbReference>
<protein>
    <submittedName>
        <fullName evidence="7">O-methyltransferase</fullName>
    </submittedName>
</protein>
<reference evidence="7 8" key="1">
    <citation type="submission" date="2016-10" db="EMBL/GenBank/DDBJ databases">
        <authorList>
            <person name="de Groot N.N."/>
        </authorList>
    </citation>
    <scope>NUCLEOTIDE SEQUENCE [LARGE SCALE GENOMIC DNA]</scope>
    <source>
        <strain evidence="7 8">DSM 45610</strain>
    </source>
</reference>
<evidence type="ECO:0000256" key="2">
    <source>
        <dbReference type="ARBA" id="ARBA00022679"/>
    </source>
</evidence>
<keyword evidence="8" id="KW-1185">Reference proteome</keyword>
<keyword evidence="5" id="KW-0460">Magnesium</keyword>
<keyword evidence="2 7" id="KW-0808">Transferase</keyword>
<dbReference type="GO" id="GO:0008168">
    <property type="term" value="F:methyltransferase activity"/>
    <property type="evidence" value="ECO:0007669"/>
    <property type="project" value="UniProtKB-KW"/>
</dbReference>
<dbReference type="EMBL" id="FNNQ01000011">
    <property type="protein sequence ID" value="SDX18575.1"/>
    <property type="molecule type" value="Genomic_DNA"/>
</dbReference>
<keyword evidence="1 7" id="KW-0489">Methyltransferase</keyword>
<keyword evidence="4" id="KW-0479">Metal-binding</keyword>
<evidence type="ECO:0000256" key="3">
    <source>
        <dbReference type="ARBA" id="ARBA00022691"/>
    </source>
</evidence>
<dbReference type="OrthoDB" id="149130at2"/>
<keyword evidence="3" id="KW-0949">S-adenosyl-L-methionine</keyword>
<dbReference type="Proteomes" id="UP000198534">
    <property type="component" value="Unassembled WGS sequence"/>
</dbReference>
<dbReference type="GO" id="GO:0046872">
    <property type="term" value="F:metal ion binding"/>
    <property type="evidence" value="ECO:0007669"/>
    <property type="project" value="UniProtKB-KW"/>
</dbReference>
<dbReference type="RefSeq" id="WP_091741010.1">
    <property type="nucleotide sequence ID" value="NZ_FNNQ01000011.1"/>
</dbReference>